<feature type="domain" description="A20-type" evidence="7">
    <location>
        <begin position="10"/>
        <end position="44"/>
    </location>
</feature>
<accession>A0A1Q3BD99</accession>
<evidence type="ECO:0000259" key="8">
    <source>
        <dbReference type="PROSITE" id="PS51039"/>
    </source>
</evidence>
<dbReference type="SUPFAM" id="SSF57716">
    <property type="entry name" value="Glucocorticoid receptor-like (DNA-binding domain)"/>
    <property type="match status" value="1"/>
</dbReference>
<feature type="non-terminal residue" evidence="9">
    <location>
        <position position="1"/>
    </location>
</feature>
<dbReference type="InterPro" id="IPR035896">
    <property type="entry name" value="AN1-like_Znf"/>
</dbReference>
<protein>
    <submittedName>
        <fullName evidence="9">Zf-AN1 domain-containing protein/zf-A20 domain-containing protein</fullName>
    </submittedName>
</protein>
<keyword evidence="3 5" id="KW-0863">Zinc-finger</keyword>
<dbReference type="PROSITE" id="PS51039">
    <property type="entry name" value="ZF_AN1"/>
    <property type="match status" value="1"/>
</dbReference>
<keyword evidence="4" id="KW-0862">Zinc</keyword>
<dbReference type="OrthoDB" id="428577at2759"/>
<evidence type="ECO:0000256" key="4">
    <source>
        <dbReference type="ARBA" id="ARBA00022833"/>
    </source>
</evidence>
<dbReference type="GO" id="GO:0008270">
    <property type="term" value="F:zinc ion binding"/>
    <property type="evidence" value="ECO:0007669"/>
    <property type="project" value="UniProtKB-KW"/>
</dbReference>
<proteinExistence type="predicted"/>
<dbReference type="PANTHER" id="PTHR10634">
    <property type="entry name" value="AN1-TYPE ZINC FINGER PROTEIN"/>
    <property type="match status" value="1"/>
</dbReference>
<dbReference type="Gene3D" id="1.20.5.4770">
    <property type="match status" value="1"/>
</dbReference>
<evidence type="ECO:0000256" key="1">
    <source>
        <dbReference type="ARBA" id="ARBA00003732"/>
    </source>
</evidence>
<comment type="function">
    <text evidence="1">May be involved in environmental stress response.</text>
</comment>
<evidence type="ECO:0000256" key="3">
    <source>
        <dbReference type="ARBA" id="ARBA00022771"/>
    </source>
</evidence>
<organism evidence="9 10">
    <name type="scientific">Cephalotus follicularis</name>
    <name type="common">Albany pitcher plant</name>
    <dbReference type="NCBI Taxonomy" id="3775"/>
    <lineage>
        <taxon>Eukaryota</taxon>
        <taxon>Viridiplantae</taxon>
        <taxon>Streptophyta</taxon>
        <taxon>Embryophyta</taxon>
        <taxon>Tracheophyta</taxon>
        <taxon>Spermatophyta</taxon>
        <taxon>Magnoliopsida</taxon>
        <taxon>eudicotyledons</taxon>
        <taxon>Gunneridae</taxon>
        <taxon>Pentapetalae</taxon>
        <taxon>rosids</taxon>
        <taxon>fabids</taxon>
        <taxon>Oxalidales</taxon>
        <taxon>Cephalotaceae</taxon>
        <taxon>Cephalotus</taxon>
    </lineage>
</organism>
<dbReference type="EMBL" id="BDDD01000447">
    <property type="protein sequence ID" value="GAV66006.1"/>
    <property type="molecule type" value="Genomic_DNA"/>
</dbReference>
<dbReference type="PROSITE" id="PS51036">
    <property type="entry name" value="ZF_A20"/>
    <property type="match status" value="1"/>
</dbReference>
<evidence type="ECO:0000259" key="7">
    <source>
        <dbReference type="PROSITE" id="PS51036"/>
    </source>
</evidence>
<evidence type="ECO:0000256" key="6">
    <source>
        <dbReference type="SAM" id="MobiDB-lite"/>
    </source>
</evidence>
<dbReference type="InterPro" id="IPR002653">
    <property type="entry name" value="Znf_A20"/>
</dbReference>
<sequence>EDQRETRMMAQSPALCANGCGFYGSTETNNFCSKCYKELNKNDFLKEITSKSSRQPDVPLTQNQDLGSLLKGISMDESSSSSTSETTLPTATTVSGSSRDNINRCQSCKKKVGLIGFQCRCGNLFCKMHRYPKEHSCTFDFKGADLKVLAKKKPVVRGDRRLGSS</sequence>
<dbReference type="GO" id="GO:0003677">
    <property type="term" value="F:DNA binding"/>
    <property type="evidence" value="ECO:0007669"/>
    <property type="project" value="InterPro"/>
</dbReference>
<dbReference type="Proteomes" id="UP000187406">
    <property type="component" value="Unassembled WGS sequence"/>
</dbReference>
<dbReference type="SMART" id="SM00259">
    <property type="entry name" value="ZnF_A20"/>
    <property type="match status" value="1"/>
</dbReference>
<dbReference type="InterPro" id="IPR050652">
    <property type="entry name" value="AN1_A20_ZnFinger"/>
</dbReference>
<dbReference type="InParanoid" id="A0A1Q3BD99"/>
<dbReference type="AlphaFoldDB" id="A0A1Q3BD99"/>
<dbReference type="Pfam" id="PF01754">
    <property type="entry name" value="zf-A20"/>
    <property type="match status" value="1"/>
</dbReference>
<evidence type="ECO:0000313" key="9">
    <source>
        <dbReference type="EMBL" id="GAV66006.1"/>
    </source>
</evidence>
<gene>
    <name evidence="9" type="ORF">CFOL_v3_09517</name>
</gene>
<dbReference type="InterPro" id="IPR000058">
    <property type="entry name" value="Znf_AN1"/>
</dbReference>
<keyword evidence="10" id="KW-1185">Reference proteome</keyword>
<dbReference type="Gene3D" id="4.10.1110.10">
    <property type="entry name" value="AN1-like Zinc finger"/>
    <property type="match status" value="1"/>
</dbReference>
<dbReference type="SMART" id="SM00154">
    <property type="entry name" value="ZnF_AN1"/>
    <property type="match status" value="1"/>
</dbReference>
<evidence type="ECO:0000313" key="10">
    <source>
        <dbReference type="Proteomes" id="UP000187406"/>
    </source>
</evidence>
<feature type="domain" description="AN1-type" evidence="8">
    <location>
        <begin position="99"/>
        <end position="145"/>
    </location>
</feature>
<feature type="compositionally biased region" description="Low complexity" evidence="6">
    <location>
        <begin position="78"/>
        <end position="95"/>
    </location>
</feature>
<keyword evidence="2" id="KW-0479">Metal-binding</keyword>
<evidence type="ECO:0000256" key="5">
    <source>
        <dbReference type="PROSITE-ProRule" id="PRU00449"/>
    </source>
</evidence>
<feature type="region of interest" description="Disordered" evidence="6">
    <location>
        <begin position="71"/>
        <end position="99"/>
    </location>
</feature>
<name>A0A1Q3BD99_CEPFO</name>
<dbReference type="FunFam" id="4.10.1110.10:FF:000001">
    <property type="entry name" value="Zinc finger AN1-type containing 6"/>
    <property type="match status" value="1"/>
</dbReference>
<dbReference type="Pfam" id="PF01428">
    <property type="entry name" value="zf-AN1"/>
    <property type="match status" value="1"/>
</dbReference>
<evidence type="ECO:0000256" key="2">
    <source>
        <dbReference type="ARBA" id="ARBA00022723"/>
    </source>
</evidence>
<comment type="caution">
    <text evidence="9">The sequence shown here is derived from an EMBL/GenBank/DDBJ whole genome shotgun (WGS) entry which is preliminary data.</text>
</comment>
<dbReference type="PANTHER" id="PTHR10634:SF124">
    <property type="entry name" value="ZINC FINGER A20 AND AN1 DOMAIN-CONTAINING STRESS-ASSOCIATED PROTEIN 8-RELATED"/>
    <property type="match status" value="1"/>
</dbReference>
<reference evidence="10" key="1">
    <citation type="submission" date="2016-04" db="EMBL/GenBank/DDBJ databases">
        <title>Cephalotus genome sequencing.</title>
        <authorList>
            <person name="Fukushima K."/>
            <person name="Hasebe M."/>
            <person name="Fang X."/>
        </authorList>
    </citation>
    <scope>NUCLEOTIDE SEQUENCE [LARGE SCALE GENOMIC DNA]</scope>
    <source>
        <strain evidence="10">cv. St1</strain>
    </source>
</reference>
<dbReference type="STRING" id="3775.A0A1Q3BD99"/>
<dbReference type="SUPFAM" id="SSF118310">
    <property type="entry name" value="AN1-like Zinc finger"/>
    <property type="match status" value="1"/>
</dbReference>